<feature type="region of interest" description="Disordered" evidence="1">
    <location>
        <begin position="11"/>
        <end position="30"/>
    </location>
</feature>
<sequence length="106" mass="11660">MTSTKFFFFLPLSKTNSGESSENENHQPTVTQIGSVLCDEGRTQQPPSTRPCSTSLQEPEAKLTHRANQVVKLGTPPGQNTKQPSCLSLRPIHTLNNRNSRAKLGQ</sequence>
<feature type="compositionally biased region" description="Polar residues" evidence="1">
    <location>
        <begin position="43"/>
        <end position="57"/>
    </location>
</feature>
<feature type="compositionally biased region" description="Polar residues" evidence="1">
    <location>
        <begin position="77"/>
        <end position="86"/>
    </location>
</feature>
<evidence type="ECO:0000256" key="1">
    <source>
        <dbReference type="SAM" id="MobiDB-lite"/>
    </source>
</evidence>
<feature type="region of interest" description="Disordered" evidence="1">
    <location>
        <begin position="40"/>
        <end position="106"/>
    </location>
</feature>
<comment type="caution">
    <text evidence="2">The sequence shown here is derived from an EMBL/GenBank/DDBJ whole genome shotgun (WGS) entry which is preliminary data.</text>
</comment>
<evidence type="ECO:0000313" key="2">
    <source>
        <dbReference type="EMBL" id="KAK4436061.1"/>
    </source>
</evidence>
<dbReference type="Proteomes" id="UP001293254">
    <property type="component" value="Unassembled WGS sequence"/>
</dbReference>
<dbReference type="EMBL" id="JACGWO010000002">
    <property type="protein sequence ID" value="KAK4436061.1"/>
    <property type="molecule type" value="Genomic_DNA"/>
</dbReference>
<protein>
    <submittedName>
        <fullName evidence="2">Uncharacterized protein</fullName>
    </submittedName>
</protein>
<name>A0AAE1YTU1_9LAMI</name>
<evidence type="ECO:0000313" key="3">
    <source>
        <dbReference type="Proteomes" id="UP001293254"/>
    </source>
</evidence>
<reference evidence="2" key="2">
    <citation type="journal article" date="2024" name="Plant">
        <title>Genomic evolution and insights into agronomic trait innovations of Sesamum species.</title>
        <authorList>
            <person name="Miao H."/>
            <person name="Wang L."/>
            <person name="Qu L."/>
            <person name="Liu H."/>
            <person name="Sun Y."/>
            <person name="Le M."/>
            <person name="Wang Q."/>
            <person name="Wei S."/>
            <person name="Zheng Y."/>
            <person name="Lin W."/>
            <person name="Duan Y."/>
            <person name="Cao H."/>
            <person name="Xiong S."/>
            <person name="Wang X."/>
            <person name="Wei L."/>
            <person name="Li C."/>
            <person name="Ma Q."/>
            <person name="Ju M."/>
            <person name="Zhao R."/>
            <person name="Li G."/>
            <person name="Mu C."/>
            <person name="Tian Q."/>
            <person name="Mei H."/>
            <person name="Zhang T."/>
            <person name="Gao T."/>
            <person name="Zhang H."/>
        </authorList>
    </citation>
    <scope>NUCLEOTIDE SEQUENCE</scope>
    <source>
        <strain evidence="2">3651</strain>
    </source>
</reference>
<organism evidence="2 3">
    <name type="scientific">Sesamum alatum</name>
    <dbReference type="NCBI Taxonomy" id="300844"/>
    <lineage>
        <taxon>Eukaryota</taxon>
        <taxon>Viridiplantae</taxon>
        <taxon>Streptophyta</taxon>
        <taxon>Embryophyta</taxon>
        <taxon>Tracheophyta</taxon>
        <taxon>Spermatophyta</taxon>
        <taxon>Magnoliopsida</taxon>
        <taxon>eudicotyledons</taxon>
        <taxon>Gunneridae</taxon>
        <taxon>Pentapetalae</taxon>
        <taxon>asterids</taxon>
        <taxon>lamiids</taxon>
        <taxon>Lamiales</taxon>
        <taxon>Pedaliaceae</taxon>
        <taxon>Sesamum</taxon>
    </lineage>
</organism>
<feature type="compositionally biased region" description="Polar residues" evidence="1">
    <location>
        <begin position="13"/>
        <end position="30"/>
    </location>
</feature>
<gene>
    <name evidence="2" type="ORF">Salat_0769800</name>
</gene>
<accession>A0AAE1YTU1</accession>
<proteinExistence type="predicted"/>
<reference evidence="2" key="1">
    <citation type="submission" date="2020-06" db="EMBL/GenBank/DDBJ databases">
        <authorList>
            <person name="Li T."/>
            <person name="Hu X."/>
            <person name="Zhang T."/>
            <person name="Song X."/>
            <person name="Zhang H."/>
            <person name="Dai N."/>
            <person name="Sheng W."/>
            <person name="Hou X."/>
            <person name="Wei L."/>
        </authorList>
    </citation>
    <scope>NUCLEOTIDE SEQUENCE</scope>
    <source>
        <strain evidence="2">3651</strain>
        <tissue evidence="2">Leaf</tissue>
    </source>
</reference>
<dbReference type="AlphaFoldDB" id="A0AAE1YTU1"/>
<keyword evidence="3" id="KW-1185">Reference proteome</keyword>